<dbReference type="Proteomes" id="UP000887566">
    <property type="component" value="Unplaced"/>
</dbReference>
<sequence length="126" mass="13666">MSTERGRLGEGDDNDYRQGAPPAARLLSLVGQRRRLQNNNPSVKQLTSATLNKAQTPNRPDGGTARKQLQPRARTRGDESTADHADDCRRDRSCAPSTTTFLGGRRNESPVDAAACATTRPPPDLL</sequence>
<protein>
    <submittedName>
        <fullName evidence="3">Uncharacterized protein</fullName>
    </submittedName>
</protein>
<reference evidence="3" key="1">
    <citation type="submission" date="2022-11" db="UniProtKB">
        <authorList>
            <consortium name="WormBaseParasite"/>
        </authorList>
    </citation>
    <scope>IDENTIFICATION</scope>
</reference>
<evidence type="ECO:0000313" key="3">
    <source>
        <dbReference type="WBParaSite" id="PSAMB.scaffold30size108092.g802.t1"/>
    </source>
</evidence>
<dbReference type="AlphaFoldDB" id="A0A914W5I7"/>
<organism evidence="2 3">
    <name type="scientific">Plectus sambesii</name>
    <dbReference type="NCBI Taxonomy" id="2011161"/>
    <lineage>
        <taxon>Eukaryota</taxon>
        <taxon>Metazoa</taxon>
        <taxon>Ecdysozoa</taxon>
        <taxon>Nematoda</taxon>
        <taxon>Chromadorea</taxon>
        <taxon>Plectida</taxon>
        <taxon>Plectina</taxon>
        <taxon>Plectoidea</taxon>
        <taxon>Plectidae</taxon>
        <taxon>Plectus</taxon>
    </lineage>
</organism>
<feature type="compositionally biased region" description="Polar residues" evidence="1">
    <location>
        <begin position="37"/>
        <end position="58"/>
    </location>
</feature>
<accession>A0A914W5I7</accession>
<name>A0A914W5I7_9BILA</name>
<evidence type="ECO:0000256" key="1">
    <source>
        <dbReference type="SAM" id="MobiDB-lite"/>
    </source>
</evidence>
<evidence type="ECO:0000313" key="2">
    <source>
        <dbReference type="Proteomes" id="UP000887566"/>
    </source>
</evidence>
<feature type="compositionally biased region" description="Basic and acidic residues" evidence="1">
    <location>
        <begin position="1"/>
        <end position="16"/>
    </location>
</feature>
<proteinExistence type="predicted"/>
<dbReference type="WBParaSite" id="PSAMB.scaffold30size108092.g802.t1">
    <property type="protein sequence ID" value="PSAMB.scaffold30size108092.g802.t1"/>
    <property type="gene ID" value="PSAMB.scaffold30size108092.g802"/>
</dbReference>
<keyword evidence="2" id="KW-1185">Reference proteome</keyword>
<feature type="compositionally biased region" description="Basic and acidic residues" evidence="1">
    <location>
        <begin position="75"/>
        <end position="93"/>
    </location>
</feature>
<feature type="region of interest" description="Disordered" evidence="1">
    <location>
        <begin position="1"/>
        <end position="126"/>
    </location>
</feature>